<dbReference type="PANTHER" id="PTHR21021:SF15">
    <property type="entry name" value="FREE METHIONINE-R-SULFOXIDE REDUCTASE"/>
    <property type="match status" value="1"/>
</dbReference>
<name>A0AAQ0V878_CITKO</name>
<reference evidence="4" key="1">
    <citation type="submission" date="2018-10" db="EMBL/GenBank/DDBJ databases">
        <title>FDA dAtabase for Regulatory Grade micrObial Sequences (FDA-ARGOS): Supporting development and validation of Infectious Disease Dx tests.</title>
        <authorList>
            <person name="Goldberg B."/>
            <person name="Campos J."/>
            <person name="Tallon L."/>
            <person name="Sadzewicz L."/>
            <person name="Zhao X."/>
            <person name="Vavikolanu K."/>
            <person name="Mehta A."/>
            <person name="Aluvathingal J."/>
            <person name="Nadendla S."/>
            <person name="Geyer C."/>
            <person name="Nandy P."/>
            <person name="Yan Y."/>
            <person name="Sichtig H."/>
        </authorList>
    </citation>
    <scope>NUCLEOTIDE SEQUENCE [LARGE SCALE GENOMIC DNA]</scope>
    <source>
        <strain evidence="4">FDAARGOS_526</strain>
    </source>
</reference>
<accession>A0AAQ0V878</accession>
<evidence type="ECO:0000259" key="2">
    <source>
        <dbReference type="SMART" id="SM00065"/>
    </source>
</evidence>
<evidence type="ECO:0000256" key="1">
    <source>
        <dbReference type="ARBA" id="ARBA00038454"/>
    </source>
</evidence>
<evidence type="ECO:0000313" key="4">
    <source>
        <dbReference type="Proteomes" id="UP000282299"/>
    </source>
</evidence>
<dbReference type="GO" id="GO:0033745">
    <property type="term" value="F:L-methionine-(R)-S-oxide reductase activity"/>
    <property type="evidence" value="ECO:0007669"/>
    <property type="project" value="TreeGrafter"/>
</dbReference>
<comment type="similarity">
    <text evidence="1">Belongs to the free Met sulfoxide reductase family.</text>
</comment>
<dbReference type="AlphaFoldDB" id="A0AAQ0V878"/>
<dbReference type="PANTHER" id="PTHR21021">
    <property type="entry name" value="GAF/PUTATIVE CYTOSKELETAL PROTEIN"/>
    <property type="match status" value="1"/>
</dbReference>
<comment type="caution">
    <text evidence="3">The sequence shown here is derived from an EMBL/GenBank/DDBJ whole genome shotgun (WGS) entry which is preliminary data.</text>
</comment>
<evidence type="ECO:0000313" key="3">
    <source>
        <dbReference type="EMBL" id="RSC17991.1"/>
    </source>
</evidence>
<sequence length="183" mass="20030">MLILIGCSFRVRQLSDYIMSKTELYADLNRDFQAVMAGETSFLATLANTSALLFERLSGVNWAGFYLLENDTLVLGPFQGKLACVRIPVGRGVCGTAVAQNQVQRIEDVHAFDGHIACDSASNAEIVLPLTVDNQIIGVLDIDSTVFGRFTEEDEQGLRELVARLETVLATTDYKKFFATVAG</sequence>
<dbReference type="InterPro" id="IPR051330">
    <property type="entry name" value="Phosphatase_reg/MetRdx"/>
</dbReference>
<dbReference type="FunFam" id="3.30.450.40:FF:000008">
    <property type="entry name" value="GAF domain-containing proteins"/>
    <property type="match status" value="1"/>
</dbReference>
<organism evidence="3 4">
    <name type="scientific">Citrobacter koseri</name>
    <name type="common">Citrobacter diversus</name>
    <dbReference type="NCBI Taxonomy" id="545"/>
    <lineage>
        <taxon>Bacteria</taxon>
        <taxon>Pseudomonadati</taxon>
        <taxon>Pseudomonadota</taxon>
        <taxon>Gammaproteobacteria</taxon>
        <taxon>Enterobacterales</taxon>
        <taxon>Enterobacteriaceae</taxon>
        <taxon>Citrobacter</taxon>
    </lineage>
</organism>
<dbReference type="Pfam" id="PF01590">
    <property type="entry name" value="GAF"/>
    <property type="match status" value="1"/>
</dbReference>
<dbReference type="Proteomes" id="UP000282299">
    <property type="component" value="Unassembled WGS sequence"/>
</dbReference>
<dbReference type="GO" id="GO:0005829">
    <property type="term" value="C:cytosol"/>
    <property type="evidence" value="ECO:0007669"/>
    <property type="project" value="TreeGrafter"/>
</dbReference>
<dbReference type="SUPFAM" id="SSF55781">
    <property type="entry name" value="GAF domain-like"/>
    <property type="match status" value="1"/>
</dbReference>
<dbReference type="Gene3D" id="3.30.450.40">
    <property type="match status" value="1"/>
</dbReference>
<gene>
    <name evidence="3" type="ORF">EGS84_14130</name>
</gene>
<dbReference type="SMART" id="SM00065">
    <property type="entry name" value="GAF"/>
    <property type="match status" value="1"/>
</dbReference>
<protein>
    <submittedName>
        <fullName evidence="3">GAF domain-containing protein</fullName>
    </submittedName>
</protein>
<dbReference type="InterPro" id="IPR029016">
    <property type="entry name" value="GAF-like_dom_sf"/>
</dbReference>
<dbReference type="InterPro" id="IPR003018">
    <property type="entry name" value="GAF"/>
</dbReference>
<feature type="domain" description="GAF" evidence="2">
    <location>
        <begin position="27"/>
        <end position="179"/>
    </location>
</feature>
<dbReference type="EMBL" id="RKIT01000002">
    <property type="protein sequence ID" value="RSC17991.1"/>
    <property type="molecule type" value="Genomic_DNA"/>
</dbReference>
<proteinExistence type="inferred from homology"/>